<reference evidence="1 2" key="1">
    <citation type="submission" date="2019-01" db="EMBL/GenBank/DDBJ databases">
        <title>Draft genome sequence of Psathyrella aberdarensis IHI B618.</title>
        <authorList>
            <person name="Buettner E."/>
            <person name="Kellner H."/>
        </authorList>
    </citation>
    <scope>NUCLEOTIDE SEQUENCE [LARGE SCALE GENOMIC DNA]</scope>
    <source>
        <strain evidence="1 2">IHI B618</strain>
    </source>
</reference>
<gene>
    <name evidence="1" type="ORF">EST38_g8242</name>
</gene>
<dbReference type="Proteomes" id="UP000290288">
    <property type="component" value="Unassembled WGS sequence"/>
</dbReference>
<sequence>MAKYYLFKTATRGDSVLIDVGVLAIVYASKLGVATATGLNGSDRFILEKGIAPTRSAIPGILRAEFSYI</sequence>
<proteinExistence type="predicted"/>
<dbReference type="EMBL" id="SDEE01000327">
    <property type="protein sequence ID" value="RXW17613.1"/>
    <property type="molecule type" value="Genomic_DNA"/>
</dbReference>
<comment type="caution">
    <text evidence="1">The sequence shown here is derived from an EMBL/GenBank/DDBJ whole genome shotgun (WGS) entry which is preliminary data.</text>
</comment>
<organism evidence="1 2">
    <name type="scientific">Candolleomyces aberdarensis</name>
    <dbReference type="NCBI Taxonomy" id="2316362"/>
    <lineage>
        <taxon>Eukaryota</taxon>
        <taxon>Fungi</taxon>
        <taxon>Dikarya</taxon>
        <taxon>Basidiomycota</taxon>
        <taxon>Agaricomycotina</taxon>
        <taxon>Agaricomycetes</taxon>
        <taxon>Agaricomycetidae</taxon>
        <taxon>Agaricales</taxon>
        <taxon>Agaricineae</taxon>
        <taxon>Psathyrellaceae</taxon>
        <taxon>Candolleomyces</taxon>
    </lineage>
</organism>
<evidence type="ECO:0000313" key="1">
    <source>
        <dbReference type="EMBL" id="RXW17613.1"/>
    </source>
</evidence>
<accession>A0A4Q2DD55</accession>
<name>A0A4Q2DD55_9AGAR</name>
<keyword evidence="2" id="KW-1185">Reference proteome</keyword>
<protein>
    <submittedName>
        <fullName evidence="1">Uncharacterized protein</fullName>
    </submittedName>
</protein>
<dbReference type="AlphaFoldDB" id="A0A4Q2DD55"/>
<evidence type="ECO:0000313" key="2">
    <source>
        <dbReference type="Proteomes" id="UP000290288"/>
    </source>
</evidence>